<protein>
    <recommendedName>
        <fullName evidence="2">Glycosyltransferase 2-like domain-containing protein</fullName>
    </recommendedName>
</protein>
<dbReference type="InterPro" id="IPR029044">
    <property type="entry name" value="Nucleotide-diphossugar_trans"/>
</dbReference>
<proteinExistence type="predicted"/>
<feature type="non-terminal residue" evidence="1">
    <location>
        <position position="128"/>
    </location>
</feature>
<evidence type="ECO:0008006" key="2">
    <source>
        <dbReference type="Google" id="ProtNLM"/>
    </source>
</evidence>
<organism evidence="1">
    <name type="scientific">marine sediment metagenome</name>
    <dbReference type="NCBI Taxonomy" id="412755"/>
    <lineage>
        <taxon>unclassified sequences</taxon>
        <taxon>metagenomes</taxon>
        <taxon>ecological metagenomes</taxon>
    </lineage>
</organism>
<dbReference type="EMBL" id="BARW01010087">
    <property type="protein sequence ID" value="GAI87059.1"/>
    <property type="molecule type" value="Genomic_DNA"/>
</dbReference>
<dbReference type="Pfam" id="PF13704">
    <property type="entry name" value="Glyco_tranf_2_4"/>
    <property type="match status" value="1"/>
</dbReference>
<reference evidence="1" key="1">
    <citation type="journal article" date="2014" name="Front. Microbiol.">
        <title>High frequency of phylogenetically diverse reductive dehalogenase-homologous genes in deep subseafloor sedimentary metagenomes.</title>
        <authorList>
            <person name="Kawai M."/>
            <person name="Futagami T."/>
            <person name="Toyoda A."/>
            <person name="Takaki Y."/>
            <person name="Nishi S."/>
            <person name="Hori S."/>
            <person name="Arai W."/>
            <person name="Tsubouchi T."/>
            <person name="Morono Y."/>
            <person name="Uchiyama I."/>
            <person name="Ito T."/>
            <person name="Fujiyama A."/>
            <person name="Inagaki F."/>
            <person name="Takami H."/>
        </authorList>
    </citation>
    <scope>NUCLEOTIDE SEQUENCE</scope>
    <source>
        <strain evidence="1">Expedition CK06-06</strain>
    </source>
</reference>
<dbReference type="SUPFAM" id="SSF53448">
    <property type="entry name" value="Nucleotide-diphospho-sugar transferases"/>
    <property type="match status" value="1"/>
</dbReference>
<dbReference type="PANTHER" id="PTHR43630:SF2">
    <property type="entry name" value="GLYCOSYLTRANSFERASE"/>
    <property type="match status" value="1"/>
</dbReference>
<sequence length="128" mass="15438">MKLVAMMLMRNEANRFLKEVLEEVTSYVDEIVISDDASTDDSVYIANQFKNAHIWKHPISRFRDEQNKLREELLNYTLARNPDWILALDADEILENKFKKEIRKMMEASINWYQFIRCDMWNETHYIS</sequence>
<accession>X1U450</accession>
<name>X1U450_9ZZZZ</name>
<gene>
    <name evidence="1" type="ORF">S12H4_20027</name>
</gene>
<comment type="caution">
    <text evidence="1">The sequence shown here is derived from an EMBL/GenBank/DDBJ whole genome shotgun (WGS) entry which is preliminary data.</text>
</comment>
<dbReference type="PANTHER" id="PTHR43630">
    <property type="entry name" value="POLY-BETA-1,6-N-ACETYL-D-GLUCOSAMINE SYNTHASE"/>
    <property type="match status" value="1"/>
</dbReference>
<dbReference type="AlphaFoldDB" id="X1U450"/>
<dbReference type="Gene3D" id="3.90.550.10">
    <property type="entry name" value="Spore Coat Polysaccharide Biosynthesis Protein SpsA, Chain A"/>
    <property type="match status" value="1"/>
</dbReference>
<evidence type="ECO:0000313" key="1">
    <source>
        <dbReference type="EMBL" id="GAI87059.1"/>
    </source>
</evidence>